<dbReference type="EMBL" id="CADCTU010000288">
    <property type="protein sequence ID" value="CAA9307902.1"/>
    <property type="molecule type" value="Genomic_DNA"/>
</dbReference>
<sequence length="210" mass="21989">MSWSPDAESPEGGEWSPEPEGADAPPEVVIFPNAMFRLRVAPLDHDRAKPGEQAFATYLADAPADSRPIAVGVLSPESVAALVASDLFAEPTPLMLRAAEAEGGQLRGVVSALLPRAALERFARQLESEREPWAASVPDAPDIVPGVDDAGGDPPDARAPFALGALFRFAENRKHPGDLGAEAADLFMTVLSGGAMDADAKKIDNLISGL</sequence>
<reference evidence="2" key="1">
    <citation type="submission" date="2020-02" db="EMBL/GenBank/DDBJ databases">
        <authorList>
            <person name="Meier V. D."/>
        </authorList>
    </citation>
    <scope>NUCLEOTIDE SEQUENCE</scope>
    <source>
        <strain evidence="2">AVDCRST_MAG11</strain>
    </source>
</reference>
<feature type="compositionally biased region" description="Low complexity" evidence="1">
    <location>
        <begin position="10"/>
        <end position="19"/>
    </location>
</feature>
<protein>
    <submittedName>
        <fullName evidence="2">Uncharacterized protein</fullName>
    </submittedName>
</protein>
<proteinExistence type="predicted"/>
<gene>
    <name evidence="2" type="ORF">AVDCRST_MAG11-1282</name>
</gene>
<feature type="region of interest" description="Disordered" evidence="1">
    <location>
        <begin position="1"/>
        <end position="26"/>
    </location>
</feature>
<dbReference type="AlphaFoldDB" id="A0A6J4KJN3"/>
<name>A0A6J4KJN3_9BACT</name>
<evidence type="ECO:0000313" key="2">
    <source>
        <dbReference type="EMBL" id="CAA9307902.1"/>
    </source>
</evidence>
<accession>A0A6J4KJN3</accession>
<evidence type="ECO:0000256" key="1">
    <source>
        <dbReference type="SAM" id="MobiDB-lite"/>
    </source>
</evidence>
<organism evidence="2">
    <name type="scientific">uncultured Gemmatimonadaceae bacterium</name>
    <dbReference type="NCBI Taxonomy" id="246130"/>
    <lineage>
        <taxon>Bacteria</taxon>
        <taxon>Pseudomonadati</taxon>
        <taxon>Gemmatimonadota</taxon>
        <taxon>Gemmatimonadia</taxon>
        <taxon>Gemmatimonadales</taxon>
        <taxon>Gemmatimonadaceae</taxon>
        <taxon>environmental samples</taxon>
    </lineage>
</organism>